<gene>
    <name evidence="1" type="primary">gp_26536</name>
</gene>
<evidence type="ECO:0000313" key="2">
    <source>
        <dbReference type="Proteomes" id="UP000827432"/>
    </source>
</evidence>
<reference evidence="1 2" key="1">
    <citation type="submission" date="2021-04" db="EMBL/GenBank/DDBJ databases">
        <authorList>
            <person name="Shkoporov A.N."/>
            <person name="Stockdale S.R."/>
            <person name="Guerin E."/>
            <person name="Ross R.P."/>
            <person name="Hill C."/>
        </authorList>
    </citation>
    <scope>NUCLEOTIDE SEQUENCE [LARGE SCALE GENOMIC DNA]</scope>
    <source>
        <strain evidence="2">cr2_1</strain>
    </source>
</reference>
<dbReference type="EMBL" id="MZ130489">
    <property type="protein sequence ID" value="QWM90399.1"/>
    <property type="molecule type" value="Genomic_DNA"/>
</dbReference>
<evidence type="ECO:0000313" key="1">
    <source>
        <dbReference type="EMBL" id="QWM90399.1"/>
    </source>
</evidence>
<accession>A0AAE7V325</accession>
<sequence length="98" mass="11408">MAEKVKVQVNRLPAFIPLDIYIKYYGKPTTVFEQSNLDLPVSYYDTLTEGMSLIHRHFVAGWASVPTNTLLVKDTMVRFKEIEDYSHYQTELNFDESV</sequence>
<keyword evidence="2" id="KW-1185">Reference proteome</keyword>
<dbReference type="Proteomes" id="UP000827432">
    <property type="component" value="Segment"/>
</dbReference>
<organism evidence="1 2">
    <name type="scientific">uncultured phage cr2_1</name>
    <dbReference type="NCBI Taxonomy" id="2986394"/>
    <lineage>
        <taxon>Viruses</taxon>
        <taxon>Duplodnaviria</taxon>
        <taxon>Heunggongvirae</taxon>
        <taxon>Uroviricota</taxon>
        <taxon>Caudoviricetes</taxon>
        <taxon>Crassvirales</taxon>
        <taxon>Crevaviridae</taxon>
        <taxon>Coarsevirinae</taxon>
        <taxon>Junduvirus</taxon>
        <taxon>Junduvirus communis</taxon>
    </lineage>
</organism>
<protein>
    <submittedName>
        <fullName evidence="1">Uncharacterized protein</fullName>
    </submittedName>
</protein>
<name>A0AAE7V325_9CAUD</name>
<dbReference type="GeneID" id="75690701"/>
<proteinExistence type="predicted"/>
<dbReference type="KEGG" id="vg:75690701"/>
<dbReference type="RefSeq" id="YP_010359971.1">
    <property type="nucleotide sequence ID" value="NC_062779.1"/>
</dbReference>